<dbReference type="GO" id="GO:0003924">
    <property type="term" value="F:GTPase activity"/>
    <property type="evidence" value="ECO:0007669"/>
    <property type="project" value="InterPro"/>
</dbReference>
<dbReference type="InterPro" id="IPR027417">
    <property type="entry name" value="P-loop_NTPase"/>
</dbReference>
<keyword evidence="2" id="KW-0547">Nucleotide-binding</keyword>
<evidence type="ECO:0000313" key="8">
    <source>
        <dbReference type="Proteomes" id="UP000243406"/>
    </source>
</evidence>
<dbReference type="Pfam" id="PF03308">
    <property type="entry name" value="MeaB"/>
    <property type="match status" value="1"/>
</dbReference>
<keyword evidence="3" id="KW-0378">Hydrolase</keyword>
<reference evidence="8" key="1">
    <citation type="submission" date="2017-02" db="EMBL/GenBank/DDBJ databases">
        <authorList>
            <person name="Varghese N."/>
            <person name="Submissions S."/>
        </authorList>
    </citation>
    <scope>NUCLEOTIDE SEQUENCE [LARGE SCALE GENOMIC DNA]</scope>
    <source>
        <strain evidence="8">ATCC 35199</strain>
    </source>
</reference>
<dbReference type="OrthoDB" id="9778292at2"/>
<dbReference type="AlphaFoldDB" id="A0A1T5BB11"/>
<dbReference type="GO" id="GO:0005525">
    <property type="term" value="F:GTP binding"/>
    <property type="evidence" value="ECO:0007669"/>
    <property type="project" value="UniProtKB-KW"/>
</dbReference>
<feature type="domain" description="AAA+ ATPase" evidence="6">
    <location>
        <begin position="42"/>
        <end position="186"/>
    </location>
</feature>
<dbReference type="InterPro" id="IPR052040">
    <property type="entry name" value="GTPase/Isobutyryl-CoA_mutase"/>
</dbReference>
<dbReference type="EMBL" id="FUYN01000003">
    <property type="protein sequence ID" value="SKB44083.1"/>
    <property type="molecule type" value="Genomic_DNA"/>
</dbReference>
<accession>A0A1T5BB11</accession>
<keyword evidence="7" id="KW-0808">Transferase</keyword>
<dbReference type="NCBIfam" id="TIGR00750">
    <property type="entry name" value="lao"/>
    <property type="match status" value="1"/>
</dbReference>
<dbReference type="SMART" id="SM00382">
    <property type="entry name" value="AAA"/>
    <property type="match status" value="1"/>
</dbReference>
<gene>
    <name evidence="7" type="ORF">SAMN02745120_1466</name>
</gene>
<evidence type="ECO:0000256" key="2">
    <source>
        <dbReference type="ARBA" id="ARBA00022741"/>
    </source>
</evidence>
<comment type="similarity">
    <text evidence="1">Belongs to the SIMIBI class G3E GTPase family. ArgK/MeaB subfamily.</text>
</comment>
<dbReference type="Proteomes" id="UP000243406">
    <property type="component" value="Unassembled WGS sequence"/>
</dbReference>
<dbReference type="PANTHER" id="PTHR43087">
    <property type="entry name" value="LYSINE/ARGININE/ORNITHINE TRANSPORT SYSTEM KINASE"/>
    <property type="match status" value="1"/>
</dbReference>
<name>A0A1T5BB11_9FIRM</name>
<evidence type="ECO:0000313" key="7">
    <source>
        <dbReference type="EMBL" id="SKB44083.1"/>
    </source>
</evidence>
<evidence type="ECO:0000256" key="1">
    <source>
        <dbReference type="ARBA" id="ARBA00009625"/>
    </source>
</evidence>
<keyword evidence="8" id="KW-1185">Reference proteome</keyword>
<keyword evidence="4" id="KW-0342">GTP-binding</keyword>
<dbReference type="CDD" id="cd03114">
    <property type="entry name" value="MMAA-like"/>
    <property type="match status" value="1"/>
</dbReference>
<keyword evidence="5" id="KW-0143">Chaperone</keyword>
<dbReference type="RefSeq" id="WP_079589352.1">
    <property type="nucleotide sequence ID" value="NZ_CP154629.1"/>
</dbReference>
<evidence type="ECO:0000256" key="5">
    <source>
        <dbReference type="ARBA" id="ARBA00023186"/>
    </source>
</evidence>
<sequence length="310" mass="34095">MELLERLLKGEKTACARLISIVENESPGYVELLKELHKHTKGAYVIGITGPPGAGKSTLTDKLIKKLREKGKKVGVIAIDPTSPFTKGAILGDRIRMVDLSVDKDVFIRSMGTRGHLGGLSRATQGAIKILDVYGCDYIIVETVGVGQSEVDIVKTADTVVMVMVPGLGDDIQAIKAGVMEIGDVFVVNKSDKDGAKKTFREVEIMLDFKKDWKFRPPVSMAIGETGEGIAELFDNIELHRAYLETSEEIISKKINRNKAEIKEIVHDNIEKKISLLISEDSMSKILMDTVNNEIDPYSVAEKILSKILL</sequence>
<dbReference type="SUPFAM" id="SSF52540">
    <property type="entry name" value="P-loop containing nucleoside triphosphate hydrolases"/>
    <property type="match status" value="1"/>
</dbReference>
<dbReference type="GO" id="GO:0016301">
    <property type="term" value="F:kinase activity"/>
    <property type="evidence" value="ECO:0007669"/>
    <property type="project" value="UniProtKB-KW"/>
</dbReference>
<organism evidence="7 8">
    <name type="scientific">Acetoanaerobium noterae</name>
    <dbReference type="NCBI Taxonomy" id="745369"/>
    <lineage>
        <taxon>Bacteria</taxon>
        <taxon>Bacillati</taxon>
        <taxon>Bacillota</taxon>
        <taxon>Clostridia</taxon>
        <taxon>Peptostreptococcales</taxon>
        <taxon>Filifactoraceae</taxon>
        <taxon>Acetoanaerobium</taxon>
    </lineage>
</organism>
<protein>
    <submittedName>
        <fullName evidence="7">LAO/AO transport system kinase</fullName>
    </submittedName>
</protein>
<dbReference type="InterPro" id="IPR003593">
    <property type="entry name" value="AAA+_ATPase"/>
</dbReference>
<keyword evidence="7" id="KW-0418">Kinase</keyword>
<dbReference type="PANTHER" id="PTHR43087:SF1">
    <property type="entry name" value="LAO_AO TRANSPORT SYSTEM ATPASE"/>
    <property type="match status" value="1"/>
</dbReference>
<dbReference type="Gene3D" id="3.40.50.300">
    <property type="entry name" value="P-loop containing nucleotide triphosphate hydrolases"/>
    <property type="match status" value="1"/>
</dbReference>
<evidence type="ECO:0000256" key="4">
    <source>
        <dbReference type="ARBA" id="ARBA00023134"/>
    </source>
</evidence>
<evidence type="ECO:0000259" key="6">
    <source>
        <dbReference type="SMART" id="SM00382"/>
    </source>
</evidence>
<dbReference type="InterPro" id="IPR005129">
    <property type="entry name" value="GTPase_ArgK"/>
</dbReference>
<evidence type="ECO:0000256" key="3">
    <source>
        <dbReference type="ARBA" id="ARBA00022801"/>
    </source>
</evidence>
<proteinExistence type="inferred from homology"/>